<organism evidence="2 3">
    <name type="scientific">Trifolium medium</name>
    <dbReference type="NCBI Taxonomy" id="97028"/>
    <lineage>
        <taxon>Eukaryota</taxon>
        <taxon>Viridiplantae</taxon>
        <taxon>Streptophyta</taxon>
        <taxon>Embryophyta</taxon>
        <taxon>Tracheophyta</taxon>
        <taxon>Spermatophyta</taxon>
        <taxon>Magnoliopsida</taxon>
        <taxon>eudicotyledons</taxon>
        <taxon>Gunneridae</taxon>
        <taxon>Pentapetalae</taxon>
        <taxon>rosids</taxon>
        <taxon>fabids</taxon>
        <taxon>Fabales</taxon>
        <taxon>Fabaceae</taxon>
        <taxon>Papilionoideae</taxon>
        <taxon>50 kb inversion clade</taxon>
        <taxon>NPAAA clade</taxon>
        <taxon>Hologalegina</taxon>
        <taxon>IRL clade</taxon>
        <taxon>Trifolieae</taxon>
        <taxon>Trifolium</taxon>
    </lineage>
</organism>
<dbReference type="Proteomes" id="UP000265520">
    <property type="component" value="Unassembled WGS sequence"/>
</dbReference>
<dbReference type="InterPro" id="IPR025724">
    <property type="entry name" value="GAG-pre-integrase_dom"/>
</dbReference>
<keyword evidence="3" id="KW-1185">Reference proteome</keyword>
<sequence length="86" mass="10014">MKVNFTKFECLVTNDKGDLLMKGVRSKDNCYLWVPQEEANLPTCLITREDEVKLWHQKLGHLNLRSMKKAISEEAIRGLPKLKIEE</sequence>
<evidence type="ECO:0000313" key="2">
    <source>
        <dbReference type="EMBL" id="MCI47648.1"/>
    </source>
</evidence>
<dbReference type="AlphaFoldDB" id="A0A392SFI8"/>
<protein>
    <submittedName>
        <fullName evidence="2">Gag-pol polyprotein</fullName>
    </submittedName>
</protein>
<accession>A0A392SFI8</accession>
<name>A0A392SFI8_9FABA</name>
<proteinExistence type="predicted"/>
<dbReference type="Pfam" id="PF13976">
    <property type="entry name" value="gag_pre-integrs"/>
    <property type="match status" value="1"/>
</dbReference>
<evidence type="ECO:0000259" key="1">
    <source>
        <dbReference type="Pfam" id="PF13976"/>
    </source>
</evidence>
<feature type="domain" description="GAG-pre-integrase" evidence="1">
    <location>
        <begin position="30"/>
        <end position="83"/>
    </location>
</feature>
<dbReference type="EMBL" id="LXQA010374977">
    <property type="protein sequence ID" value="MCI47648.1"/>
    <property type="molecule type" value="Genomic_DNA"/>
</dbReference>
<feature type="non-terminal residue" evidence="2">
    <location>
        <position position="86"/>
    </location>
</feature>
<evidence type="ECO:0000313" key="3">
    <source>
        <dbReference type="Proteomes" id="UP000265520"/>
    </source>
</evidence>
<reference evidence="2 3" key="1">
    <citation type="journal article" date="2018" name="Front. Plant Sci.">
        <title>Red Clover (Trifolium pratense) and Zigzag Clover (T. medium) - A Picture of Genomic Similarities and Differences.</title>
        <authorList>
            <person name="Dluhosova J."/>
            <person name="Istvanek J."/>
            <person name="Nedelnik J."/>
            <person name="Repkova J."/>
        </authorList>
    </citation>
    <scope>NUCLEOTIDE SEQUENCE [LARGE SCALE GENOMIC DNA]</scope>
    <source>
        <strain evidence="3">cv. 10/8</strain>
        <tissue evidence="2">Leaf</tissue>
    </source>
</reference>
<comment type="caution">
    <text evidence="2">The sequence shown here is derived from an EMBL/GenBank/DDBJ whole genome shotgun (WGS) entry which is preliminary data.</text>
</comment>